<sequence>MPTIRLHHTKPSSRLERLPFEVQQIIFSHLDYQSLIFLSTMNRFFHRVVDPGAMADPADKFQFIMRAAKDFPQHRPREKSQGNFECYVCYKIHGPDHFDWLQPQSVWVDERGHVIRDRTPHRGRDREIMLRRFCIECGIKTGLHAPTDCLTTRTGRELWVCHCRRVWEKPKHLRCPQCSGDCPLRPRKKL</sequence>
<comment type="caution">
    <text evidence="2">The sequence shown here is derived from an EMBL/GenBank/DDBJ whole genome shotgun (WGS) entry which is preliminary data.</text>
</comment>
<gene>
    <name evidence="2" type="ORF">NLU13_5465</name>
</gene>
<dbReference type="PROSITE" id="PS50181">
    <property type="entry name" value="FBOX"/>
    <property type="match status" value="1"/>
</dbReference>
<accession>A0AA39L7N5</accession>
<feature type="domain" description="F-box" evidence="1">
    <location>
        <begin position="12"/>
        <end position="64"/>
    </location>
</feature>
<keyword evidence="3" id="KW-1185">Reference proteome</keyword>
<evidence type="ECO:0000313" key="2">
    <source>
        <dbReference type="EMBL" id="KAK0387152.1"/>
    </source>
</evidence>
<dbReference type="InterPro" id="IPR036047">
    <property type="entry name" value="F-box-like_dom_sf"/>
</dbReference>
<organism evidence="2 3">
    <name type="scientific">Sarocladium strictum</name>
    <name type="common">Black bundle disease fungus</name>
    <name type="synonym">Acremonium strictum</name>
    <dbReference type="NCBI Taxonomy" id="5046"/>
    <lineage>
        <taxon>Eukaryota</taxon>
        <taxon>Fungi</taxon>
        <taxon>Dikarya</taxon>
        <taxon>Ascomycota</taxon>
        <taxon>Pezizomycotina</taxon>
        <taxon>Sordariomycetes</taxon>
        <taxon>Hypocreomycetidae</taxon>
        <taxon>Hypocreales</taxon>
        <taxon>Sarocladiaceae</taxon>
        <taxon>Sarocladium</taxon>
    </lineage>
</organism>
<dbReference type="Pfam" id="PF00646">
    <property type="entry name" value="F-box"/>
    <property type="match status" value="1"/>
</dbReference>
<dbReference type="InterPro" id="IPR001810">
    <property type="entry name" value="F-box_dom"/>
</dbReference>
<proteinExistence type="predicted"/>
<name>A0AA39L7N5_SARSR</name>
<evidence type="ECO:0000313" key="3">
    <source>
        <dbReference type="Proteomes" id="UP001175261"/>
    </source>
</evidence>
<dbReference type="Proteomes" id="UP001175261">
    <property type="component" value="Unassembled WGS sequence"/>
</dbReference>
<dbReference type="EMBL" id="JAPDFR010000004">
    <property type="protein sequence ID" value="KAK0387152.1"/>
    <property type="molecule type" value="Genomic_DNA"/>
</dbReference>
<protein>
    <recommendedName>
        <fullName evidence="1">F-box domain-containing protein</fullName>
    </recommendedName>
</protein>
<dbReference type="AlphaFoldDB" id="A0AA39L7N5"/>
<reference evidence="2" key="1">
    <citation type="submission" date="2022-10" db="EMBL/GenBank/DDBJ databases">
        <title>Determination and structural analysis of whole genome sequence of Sarocladium strictum F4-1.</title>
        <authorList>
            <person name="Hu L."/>
            <person name="Jiang Y."/>
        </authorList>
    </citation>
    <scope>NUCLEOTIDE SEQUENCE</scope>
    <source>
        <strain evidence="2">F4-1</strain>
    </source>
</reference>
<dbReference type="SUPFAM" id="SSF81383">
    <property type="entry name" value="F-box domain"/>
    <property type="match status" value="1"/>
</dbReference>
<evidence type="ECO:0000259" key="1">
    <source>
        <dbReference type="PROSITE" id="PS50181"/>
    </source>
</evidence>